<evidence type="ECO:0000313" key="2">
    <source>
        <dbReference type="Proteomes" id="UP000239757"/>
    </source>
</evidence>
<sequence>MYHDTLQPKIDPPREMNLPIASRHLAMWSTKEMCEPQDGSPHRVSHLIHMMTSLGGAQERYVSCEMDHLIVSHTPSTWQPREVESKEHASTACSL</sequence>
<name>A0A2P5YSD9_GOSBA</name>
<reference evidence="1 2" key="1">
    <citation type="submission" date="2015-01" db="EMBL/GenBank/DDBJ databases">
        <title>Genome of allotetraploid Gossypium barbadense reveals genomic plasticity and fiber elongation in cotton evolution.</title>
        <authorList>
            <person name="Chen X."/>
            <person name="Liu X."/>
            <person name="Zhao B."/>
            <person name="Zheng H."/>
            <person name="Hu Y."/>
            <person name="Lu G."/>
            <person name="Yang C."/>
            <person name="Chen J."/>
            <person name="Shan C."/>
            <person name="Zhang L."/>
            <person name="Zhou Y."/>
            <person name="Wang L."/>
            <person name="Guo W."/>
            <person name="Bai Y."/>
            <person name="Ruan J."/>
            <person name="Shangguan X."/>
            <person name="Mao Y."/>
            <person name="Jiang J."/>
            <person name="Zhu Y."/>
            <person name="Lei J."/>
            <person name="Kang H."/>
            <person name="Chen S."/>
            <person name="He X."/>
            <person name="Wang R."/>
            <person name="Wang Y."/>
            <person name="Chen J."/>
            <person name="Wang L."/>
            <person name="Yu S."/>
            <person name="Wang B."/>
            <person name="Wei J."/>
            <person name="Song S."/>
            <person name="Lu X."/>
            <person name="Gao Z."/>
            <person name="Gu W."/>
            <person name="Deng X."/>
            <person name="Ma D."/>
            <person name="Wang S."/>
            <person name="Liang W."/>
            <person name="Fang L."/>
            <person name="Cai C."/>
            <person name="Zhu X."/>
            <person name="Zhou B."/>
            <person name="Zhang Y."/>
            <person name="Chen Z."/>
            <person name="Xu S."/>
            <person name="Zhu R."/>
            <person name="Wang S."/>
            <person name="Zhang T."/>
            <person name="Zhao G."/>
        </authorList>
    </citation>
    <scope>NUCLEOTIDE SEQUENCE [LARGE SCALE GENOMIC DNA]</scope>
    <source>
        <strain evidence="2">cv. Xinhai21</strain>
        <tissue evidence="1">Leaf</tissue>
    </source>
</reference>
<accession>A0A2P5YSD9</accession>
<dbReference type="EMBL" id="KZ662827">
    <property type="protein sequence ID" value="PPS18505.1"/>
    <property type="molecule type" value="Genomic_DNA"/>
</dbReference>
<gene>
    <name evidence="1" type="ORF">GOBAR_AA02033</name>
</gene>
<proteinExistence type="predicted"/>
<protein>
    <submittedName>
        <fullName evidence="1">Uncharacterized protein</fullName>
    </submittedName>
</protein>
<evidence type="ECO:0000313" key="1">
    <source>
        <dbReference type="EMBL" id="PPS18505.1"/>
    </source>
</evidence>
<dbReference type="Proteomes" id="UP000239757">
    <property type="component" value="Unassembled WGS sequence"/>
</dbReference>
<dbReference type="AlphaFoldDB" id="A0A2P5YSD9"/>
<organism evidence="1 2">
    <name type="scientific">Gossypium barbadense</name>
    <name type="common">Sea Island cotton</name>
    <name type="synonym">Hibiscus barbadensis</name>
    <dbReference type="NCBI Taxonomy" id="3634"/>
    <lineage>
        <taxon>Eukaryota</taxon>
        <taxon>Viridiplantae</taxon>
        <taxon>Streptophyta</taxon>
        <taxon>Embryophyta</taxon>
        <taxon>Tracheophyta</taxon>
        <taxon>Spermatophyta</taxon>
        <taxon>Magnoliopsida</taxon>
        <taxon>eudicotyledons</taxon>
        <taxon>Gunneridae</taxon>
        <taxon>Pentapetalae</taxon>
        <taxon>rosids</taxon>
        <taxon>malvids</taxon>
        <taxon>Malvales</taxon>
        <taxon>Malvaceae</taxon>
        <taxon>Malvoideae</taxon>
        <taxon>Gossypium</taxon>
    </lineage>
</organism>